<evidence type="ECO:0000313" key="1">
    <source>
        <dbReference type="EMBL" id="PYD56376.1"/>
    </source>
</evidence>
<accession>A0A318PMV3</accession>
<protein>
    <submittedName>
        <fullName evidence="1">Uncharacterized protein</fullName>
    </submittedName>
</protein>
<organism evidence="1 2">
    <name type="scientific">Komagataeibacter xylinus</name>
    <name type="common">Gluconacetobacter xylinus</name>
    <dbReference type="NCBI Taxonomy" id="28448"/>
    <lineage>
        <taxon>Bacteria</taxon>
        <taxon>Pseudomonadati</taxon>
        <taxon>Pseudomonadota</taxon>
        <taxon>Alphaproteobacteria</taxon>
        <taxon>Acetobacterales</taxon>
        <taxon>Acetobacteraceae</taxon>
        <taxon>Komagataeibacter</taxon>
    </lineage>
</organism>
<name>A0A318PMV3_KOMXY</name>
<dbReference type="STRING" id="1220579.GCA_001571345_02097"/>
<evidence type="ECO:0000313" key="2">
    <source>
        <dbReference type="Proteomes" id="UP000248257"/>
    </source>
</evidence>
<dbReference type="AlphaFoldDB" id="A0A318PMV3"/>
<proteinExistence type="predicted"/>
<gene>
    <name evidence="1" type="ORF">CFR75_11195</name>
</gene>
<dbReference type="Proteomes" id="UP000248257">
    <property type="component" value="Unassembled WGS sequence"/>
</dbReference>
<dbReference type="EMBL" id="NKUC01000024">
    <property type="protein sequence ID" value="PYD56376.1"/>
    <property type="molecule type" value="Genomic_DNA"/>
</dbReference>
<reference evidence="1 2" key="1">
    <citation type="submission" date="2017-07" db="EMBL/GenBank/DDBJ databases">
        <title>A draft genome sequence of Komagataeibacter xylinus LMG 1515.</title>
        <authorList>
            <person name="Skraban J."/>
            <person name="Cleenwerck I."/>
            <person name="Vandamme P."/>
            <person name="Trcek J."/>
        </authorList>
    </citation>
    <scope>NUCLEOTIDE SEQUENCE [LARGE SCALE GENOMIC DNA]</scope>
    <source>
        <strain evidence="1 2">LMG 1515</strain>
    </source>
</reference>
<sequence length="75" mass="8110">MKKSPSCASLVDYHALNRNPEAMSTQVLGKRKGAISNGVLSRLPTYGDAAVRTNGAMVYEELIICGLATGWQWVL</sequence>
<comment type="caution">
    <text evidence="1">The sequence shown here is derived from an EMBL/GenBank/DDBJ whole genome shotgun (WGS) entry which is preliminary data.</text>
</comment>
<keyword evidence="2" id="KW-1185">Reference proteome</keyword>